<keyword evidence="1" id="KW-0472">Membrane</keyword>
<dbReference type="PROSITE" id="PS50866">
    <property type="entry name" value="GOLD"/>
    <property type="match status" value="1"/>
</dbReference>
<keyword evidence="1" id="KW-0812">Transmembrane</keyword>
<accession>A0A7J6YA61</accession>
<dbReference type="SMART" id="SM01190">
    <property type="entry name" value="EMP24_GP25L"/>
    <property type="match status" value="1"/>
</dbReference>
<proteinExistence type="predicted"/>
<protein>
    <recommendedName>
        <fullName evidence="2">GOLD domain-containing protein</fullName>
    </recommendedName>
</protein>
<name>A0A7J6YA61_TRYCR</name>
<evidence type="ECO:0000313" key="3">
    <source>
        <dbReference type="EMBL" id="KAF5223462.1"/>
    </source>
</evidence>
<feature type="transmembrane region" description="Helical" evidence="1">
    <location>
        <begin position="84"/>
        <end position="103"/>
    </location>
</feature>
<dbReference type="EMBL" id="JABDHM010000019">
    <property type="protein sequence ID" value="KAF5223462.1"/>
    <property type="molecule type" value="Genomic_DNA"/>
</dbReference>
<comment type="caution">
    <text evidence="3">The sequence shown here is derived from an EMBL/GenBank/DDBJ whole genome shotgun (WGS) entry which is preliminary data.</text>
</comment>
<evidence type="ECO:0000313" key="4">
    <source>
        <dbReference type="Proteomes" id="UP000583944"/>
    </source>
</evidence>
<feature type="transmembrane region" description="Helical" evidence="1">
    <location>
        <begin position="272"/>
        <end position="291"/>
    </location>
</feature>
<dbReference type="Proteomes" id="UP000583944">
    <property type="component" value="Unassembled WGS sequence"/>
</dbReference>
<reference evidence="3 4" key="1">
    <citation type="journal article" date="2019" name="Genome Biol. Evol.">
        <title>Nanopore Sequencing Significantly Improves Genome Assembly of the Protozoan Parasite Trypanosoma cruzi.</title>
        <authorList>
            <person name="Diaz-Viraque F."/>
            <person name="Pita S."/>
            <person name="Greif G."/>
            <person name="de Souza R.C.M."/>
            <person name="Iraola G."/>
            <person name="Robello C."/>
        </authorList>
    </citation>
    <scope>NUCLEOTIDE SEQUENCE [LARGE SCALE GENOMIC DNA]</scope>
    <source>
        <strain evidence="3 4">Berenice</strain>
    </source>
</reference>
<dbReference type="Pfam" id="PF01105">
    <property type="entry name" value="EMP24_GP25L"/>
    <property type="match status" value="1"/>
</dbReference>
<gene>
    <name evidence="3" type="ORF">ECC02_003481</name>
</gene>
<dbReference type="VEuPathDB" id="TriTrypDB:ECC02_003481"/>
<dbReference type="AlphaFoldDB" id="A0A7J6YA61"/>
<feature type="domain" description="GOLD" evidence="2">
    <location>
        <begin position="114"/>
        <end position="200"/>
    </location>
</feature>
<evidence type="ECO:0000256" key="1">
    <source>
        <dbReference type="SAM" id="Phobius"/>
    </source>
</evidence>
<organism evidence="3 4">
    <name type="scientific">Trypanosoma cruzi</name>
    <dbReference type="NCBI Taxonomy" id="5693"/>
    <lineage>
        <taxon>Eukaryota</taxon>
        <taxon>Discoba</taxon>
        <taxon>Euglenozoa</taxon>
        <taxon>Kinetoplastea</taxon>
        <taxon>Metakinetoplastina</taxon>
        <taxon>Trypanosomatida</taxon>
        <taxon>Trypanosomatidae</taxon>
        <taxon>Trypanosoma</taxon>
        <taxon>Schizotrypanum</taxon>
    </lineage>
</organism>
<keyword evidence="1" id="KW-1133">Transmembrane helix</keyword>
<dbReference type="InterPro" id="IPR009038">
    <property type="entry name" value="GOLD_dom"/>
</dbReference>
<sequence length="301" mass="34583">MYKWAPRPPHVSSFHDACKGVVVSKHLWHRRFFFFSYLSFYHVPTRTNREIKKERAGENTVRGKMGGCTKQMLMNRGARGGRPLLLLPLVMYVFVGVVVPMVAEGFRFTARPGRKCFTEELPEAGRYELHYKMARSLTPFVSVGVSAPDGRVVVEHEMAQADAKEIVTVDNRGEIAICFTVAEKARHSATSFNVTLELMDAEDAELTRQKRQVYSTSSAIAVGVGKASGAIQQMDYIFHTTMRIRLAFVSLTRMEDDVRYFFKEMKAVSWNYVYIFAAVATLIFFITYFRLRQYFQVRKYI</sequence>
<dbReference type="VEuPathDB" id="TriTrypDB:BCY84_02273"/>
<evidence type="ECO:0000259" key="2">
    <source>
        <dbReference type="PROSITE" id="PS50866"/>
    </source>
</evidence>